<organism evidence="1 2">
    <name type="scientific">Hominisplanchenecus murintestinalis</name>
    <dbReference type="NCBI Taxonomy" id="2941517"/>
    <lineage>
        <taxon>Bacteria</taxon>
        <taxon>Bacillati</taxon>
        <taxon>Bacillota</taxon>
        <taxon>Clostridia</taxon>
        <taxon>Lachnospirales</taxon>
        <taxon>Lachnospiraceae</taxon>
        <taxon>Hominisplanchenecus</taxon>
    </lineage>
</organism>
<proteinExistence type="predicted"/>
<name>A0AC61R451_9FIRM</name>
<reference evidence="1" key="1">
    <citation type="submission" date="2019-04" db="EMBL/GenBank/DDBJ databases">
        <title>Microbes associate with the intestines of laboratory mice.</title>
        <authorList>
            <person name="Navarre W."/>
            <person name="Wong E."/>
            <person name="Huang K."/>
            <person name="Tropini C."/>
            <person name="Ng K."/>
            <person name="Yu B."/>
        </authorList>
    </citation>
    <scope>NUCLEOTIDE SEQUENCE</scope>
    <source>
        <strain evidence="1">NM72_1-8</strain>
    </source>
</reference>
<gene>
    <name evidence="1" type="ORF">E5357_01545</name>
</gene>
<dbReference type="EMBL" id="SRZB01000001">
    <property type="protein sequence ID" value="TGY00876.1"/>
    <property type="molecule type" value="Genomic_DNA"/>
</dbReference>
<keyword evidence="2" id="KW-1185">Reference proteome</keyword>
<dbReference type="Proteomes" id="UP000307720">
    <property type="component" value="Unassembled WGS sequence"/>
</dbReference>
<accession>A0AC61R451</accession>
<comment type="caution">
    <text evidence="1">The sequence shown here is derived from an EMBL/GenBank/DDBJ whole genome shotgun (WGS) entry which is preliminary data.</text>
</comment>
<evidence type="ECO:0000313" key="1">
    <source>
        <dbReference type="EMBL" id="TGY00876.1"/>
    </source>
</evidence>
<sequence length="101" mass="11648">MDIIRHETYAGRQERLKSEFHSARAEAVRAASDEGQFIEEMAKRGYNVSVEDGGFHTKSFWCEMQEDPTKSFVLNHSEIMRQISRSGEQQEREPGMKGPKL</sequence>
<evidence type="ECO:0000313" key="2">
    <source>
        <dbReference type="Proteomes" id="UP000307720"/>
    </source>
</evidence>
<protein>
    <submittedName>
        <fullName evidence="1">Uncharacterized protein</fullName>
    </submittedName>
</protein>